<dbReference type="GO" id="GO:0005829">
    <property type="term" value="C:cytosol"/>
    <property type="evidence" value="ECO:0007669"/>
    <property type="project" value="TreeGrafter"/>
</dbReference>
<reference evidence="6 7" key="1">
    <citation type="submission" date="2019-08" db="EMBL/GenBank/DDBJ databases">
        <authorList>
            <person name="Grouzdev D."/>
            <person name="Tikhonova E."/>
            <person name="Kravchenko I."/>
        </authorList>
    </citation>
    <scope>NUCLEOTIDE SEQUENCE [LARGE SCALE GENOMIC DNA]</scope>
    <source>
        <strain evidence="6 7">59b</strain>
    </source>
</reference>
<dbReference type="PANTHER" id="PTHR38106">
    <property type="entry name" value="RNA CHAPERONE PROQ"/>
    <property type="match status" value="1"/>
</dbReference>
<keyword evidence="2" id="KW-0694">RNA-binding</keyword>
<dbReference type="RefSeq" id="WP_149233976.1">
    <property type="nucleotide sequence ID" value="NZ_JALJXJ010000015.1"/>
</dbReference>
<dbReference type="InterPro" id="IPR036442">
    <property type="entry name" value="ProQ/FinO_sf"/>
</dbReference>
<evidence type="ECO:0000256" key="4">
    <source>
        <dbReference type="SAM" id="MobiDB-lite"/>
    </source>
</evidence>
<dbReference type="GO" id="GO:0033592">
    <property type="term" value="F:RNA strand annealing activity"/>
    <property type="evidence" value="ECO:0007669"/>
    <property type="project" value="InterPro"/>
</dbReference>
<feature type="domain" description="ProQ/FinO" evidence="5">
    <location>
        <begin position="79"/>
        <end position="184"/>
    </location>
</feature>
<proteinExistence type="predicted"/>
<evidence type="ECO:0000259" key="5">
    <source>
        <dbReference type="SMART" id="SM00945"/>
    </source>
</evidence>
<dbReference type="AlphaFoldDB" id="A0A5A9GGX3"/>
<gene>
    <name evidence="6" type="ORF">FZ942_26010</name>
</gene>
<dbReference type="SMART" id="SM00945">
    <property type="entry name" value="ProQ"/>
    <property type="match status" value="1"/>
</dbReference>
<feature type="compositionally biased region" description="Basic and acidic residues" evidence="4">
    <location>
        <begin position="174"/>
        <end position="184"/>
    </location>
</feature>
<protein>
    <recommendedName>
        <fullName evidence="5">ProQ/FinO domain-containing protein</fullName>
    </recommendedName>
</protein>
<dbReference type="Gene3D" id="1.10.1710.10">
    <property type="entry name" value="ProQ/FinO domain"/>
    <property type="match status" value="1"/>
</dbReference>
<evidence type="ECO:0000256" key="1">
    <source>
        <dbReference type="ARBA" id="ARBA00022490"/>
    </source>
</evidence>
<evidence type="ECO:0000313" key="7">
    <source>
        <dbReference type="Proteomes" id="UP000324927"/>
    </source>
</evidence>
<keyword evidence="1" id="KW-0963">Cytoplasm</keyword>
<dbReference type="GO" id="GO:0010608">
    <property type="term" value="P:post-transcriptional regulation of gene expression"/>
    <property type="evidence" value="ECO:0007669"/>
    <property type="project" value="InterPro"/>
</dbReference>
<dbReference type="PANTHER" id="PTHR38106:SF1">
    <property type="entry name" value="RNA CHAPERONE PROQ"/>
    <property type="match status" value="1"/>
</dbReference>
<evidence type="ECO:0000313" key="6">
    <source>
        <dbReference type="EMBL" id="KAA0592982.1"/>
    </source>
</evidence>
<dbReference type="InterPro" id="IPR023529">
    <property type="entry name" value="ProQ"/>
</dbReference>
<feature type="region of interest" description="Disordered" evidence="4">
    <location>
        <begin position="155"/>
        <end position="184"/>
    </location>
</feature>
<sequence>MKMLTAPPLADEAPATSTTDPIQPAVVTTIDDQLTAAWSRLSIDQKRKALPILQRMVDHQNRKPGIAERFPKPAPGNRTGLRADRRALAAAFPACFNQPKSKAPKRPLKIGITADLIAHGVTGEDGQPLSHKRIERVVRDYCLGTKYDAALIPGSTRIDLDGNPAGSVSASHAAGRERKEGTEA</sequence>
<dbReference type="Pfam" id="PF04352">
    <property type="entry name" value="ProQ"/>
    <property type="match status" value="1"/>
</dbReference>
<dbReference type="SUPFAM" id="SSF48657">
    <property type="entry name" value="FinO-like"/>
    <property type="match status" value="1"/>
</dbReference>
<organism evidence="6 7">
    <name type="scientific">Azospirillum lipoferum</name>
    <dbReference type="NCBI Taxonomy" id="193"/>
    <lineage>
        <taxon>Bacteria</taxon>
        <taxon>Pseudomonadati</taxon>
        <taxon>Pseudomonadota</taxon>
        <taxon>Alphaproteobacteria</taxon>
        <taxon>Rhodospirillales</taxon>
        <taxon>Azospirillaceae</taxon>
        <taxon>Azospirillum</taxon>
    </lineage>
</organism>
<dbReference type="InterPro" id="IPR016103">
    <property type="entry name" value="ProQ/FinO"/>
</dbReference>
<keyword evidence="3" id="KW-0143">Chaperone</keyword>
<evidence type="ECO:0000256" key="2">
    <source>
        <dbReference type="ARBA" id="ARBA00022884"/>
    </source>
</evidence>
<feature type="region of interest" description="Disordered" evidence="4">
    <location>
        <begin position="1"/>
        <end position="22"/>
    </location>
</feature>
<evidence type="ECO:0000256" key="3">
    <source>
        <dbReference type="ARBA" id="ARBA00023186"/>
    </source>
</evidence>
<dbReference type="GO" id="GO:0034057">
    <property type="term" value="F:RNA strand-exchange activity"/>
    <property type="evidence" value="ECO:0007669"/>
    <property type="project" value="InterPro"/>
</dbReference>
<accession>A0A5A9GGX3</accession>
<dbReference type="Proteomes" id="UP000324927">
    <property type="component" value="Unassembled WGS sequence"/>
</dbReference>
<name>A0A5A9GGX3_AZOLI</name>
<dbReference type="EMBL" id="VTTN01000013">
    <property type="protein sequence ID" value="KAA0592982.1"/>
    <property type="molecule type" value="Genomic_DNA"/>
</dbReference>
<dbReference type="OrthoDB" id="8421419at2"/>
<comment type="caution">
    <text evidence="6">The sequence shown here is derived from an EMBL/GenBank/DDBJ whole genome shotgun (WGS) entry which is preliminary data.</text>
</comment>
<keyword evidence="7" id="KW-1185">Reference proteome</keyword>